<gene>
    <name evidence="2" type="ORF">CRM22_002601</name>
</gene>
<comment type="caution">
    <text evidence="2">The sequence shown here is derived from an EMBL/GenBank/DDBJ whole genome shotgun (WGS) entry which is preliminary data.</text>
</comment>
<evidence type="ECO:0000313" key="3">
    <source>
        <dbReference type="Proteomes" id="UP000308267"/>
    </source>
</evidence>
<sequence>MLAVLASVRRTVLGARVVRGGSSACCPGFPLRALRIAVDAQSQYSDQFKYVPSNYRPTRSQMSVDMVGVVNCPAELLPGVRNMPGVSDSRSMRVNRGDTNPGGGWGLLLLSSTRRPLSLFFDANYNVYKRPSKRYVMRPETGGGSSEHVSRAPTWNGSA</sequence>
<dbReference type="EMBL" id="SJOL01004558">
    <property type="protein sequence ID" value="TGZ71475.1"/>
    <property type="molecule type" value="Genomic_DNA"/>
</dbReference>
<accession>A0A4S2M599</accession>
<feature type="region of interest" description="Disordered" evidence="1">
    <location>
        <begin position="136"/>
        <end position="159"/>
    </location>
</feature>
<reference evidence="2 3" key="1">
    <citation type="journal article" date="2019" name="BMC Genomics">
        <title>New insights from Opisthorchis felineus genome: update on genomics of the epidemiologically important liver flukes.</title>
        <authorList>
            <person name="Ershov N.I."/>
            <person name="Mordvinov V.A."/>
            <person name="Prokhortchouk E.B."/>
            <person name="Pakharukova M.Y."/>
            <person name="Gunbin K.V."/>
            <person name="Ustyantsev K."/>
            <person name="Genaev M.A."/>
            <person name="Blinov A.G."/>
            <person name="Mazur A."/>
            <person name="Boulygina E."/>
            <person name="Tsygankova S."/>
            <person name="Khrameeva E."/>
            <person name="Chekanov N."/>
            <person name="Fan G."/>
            <person name="Xiao A."/>
            <person name="Zhang H."/>
            <person name="Xu X."/>
            <person name="Yang H."/>
            <person name="Solovyev V."/>
            <person name="Lee S.M."/>
            <person name="Liu X."/>
            <person name="Afonnikov D.A."/>
            <person name="Skryabin K.G."/>
        </authorList>
    </citation>
    <scope>NUCLEOTIDE SEQUENCE [LARGE SCALE GENOMIC DNA]</scope>
    <source>
        <strain evidence="2">AK-0245</strain>
        <tissue evidence="2">Whole organism</tissue>
    </source>
</reference>
<evidence type="ECO:0000256" key="1">
    <source>
        <dbReference type="SAM" id="MobiDB-lite"/>
    </source>
</evidence>
<keyword evidence="3" id="KW-1185">Reference proteome</keyword>
<dbReference type="Proteomes" id="UP000308267">
    <property type="component" value="Unassembled WGS sequence"/>
</dbReference>
<proteinExistence type="predicted"/>
<dbReference type="AlphaFoldDB" id="A0A4S2M599"/>
<organism evidence="2 3">
    <name type="scientific">Opisthorchis felineus</name>
    <dbReference type="NCBI Taxonomy" id="147828"/>
    <lineage>
        <taxon>Eukaryota</taxon>
        <taxon>Metazoa</taxon>
        <taxon>Spiralia</taxon>
        <taxon>Lophotrochozoa</taxon>
        <taxon>Platyhelminthes</taxon>
        <taxon>Trematoda</taxon>
        <taxon>Digenea</taxon>
        <taxon>Opisthorchiida</taxon>
        <taxon>Opisthorchiata</taxon>
        <taxon>Opisthorchiidae</taxon>
        <taxon>Opisthorchis</taxon>
    </lineage>
</organism>
<name>A0A4S2M599_OPIFE</name>
<protein>
    <submittedName>
        <fullName evidence="2">Uncharacterized protein</fullName>
    </submittedName>
</protein>
<evidence type="ECO:0000313" key="2">
    <source>
        <dbReference type="EMBL" id="TGZ71475.1"/>
    </source>
</evidence>